<accession>A0A1M6Q2T2</accession>
<protein>
    <submittedName>
        <fullName evidence="2">Glycosyl transferase family 2</fullName>
    </submittedName>
</protein>
<dbReference type="AlphaFoldDB" id="A0A1M6Q2T2"/>
<evidence type="ECO:0000313" key="3">
    <source>
        <dbReference type="Proteomes" id="UP000183952"/>
    </source>
</evidence>
<evidence type="ECO:0000313" key="2">
    <source>
        <dbReference type="EMBL" id="SHK14437.1"/>
    </source>
</evidence>
<reference evidence="2 3" key="1">
    <citation type="submission" date="2016-11" db="EMBL/GenBank/DDBJ databases">
        <authorList>
            <person name="Jaros S."/>
            <person name="Januszkiewicz K."/>
            <person name="Wedrychowicz H."/>
        </authorList>
    </citation>
    <scope>NUCLEOTIDE SEQUENCE [LARGE SCALE GENOMIC DNA]</scope>
    <source>
        <strain evidence="2 3">DSM 3090</strain>
    </source>
</reference>
<dbReference type="Gene3D" id="3.90.550.10">
    <property type="entry name" value="Spore Coat Polysaccharide Biosynthesis Protein SpsA, Chain A"/>
    <property type="match status" value="1"/>
</dbReference>
<dbReference type="Proteomes" id="UP000183952">
    <property type="component" value="Unassembled WGS sequence"/>
</dbReference>
<gene>
    <name evidence="2" type="ORF">SAMN02745248_01873</name>
</gene>
<keyword evidence="2" id="KW-0808">Transferase</keyword>
<dbReference type="InterPro" id="IPR029044">
    <property type="entry name" value="Nucleotide-diphossugar_trans"/>
</dbReference>
<name>A0A1M6Q2T2_9CLOT</name>
<proteinExistence type="predicted"/>
<dbReference type="Pfam" id="PF00535">
    <property type="entry name" value="Glycos_transf_2"/>
    <property type="match status" value="1"/>
</dbReference>
<dbReference type="SUPFAM" id="SSF53448">
    <property type="entry name" value="Nucleotide-diphospho-sugar transferases"/>
    <property type="match status" value="1"/>
</dbReference>
<keyword evidence="3" id="KW-1185">Reference proteome</keyword>
<dbReference type="GO" id="GO:0016740">
    <property type="term" value="F:transferase activity"/>
    <property type="evidence" value="ECO:0007669"/>
    <property type="project" value="UniProtKB-KW"/>
</dbReference>
<dbReference type="STRING" id="1121331.SAMN02745248_01873"/>
<dbReference type="RefSeq" id="WP_072903833.1">
    <property type="nucleotide sequence ID" value="NZ_FRAD01000015.1"/>
</dbReference>
<evidence type="ECO:0000259" key="1">
    <source>
        <dbReference type="Pfam" id="PF00535"/>
    </source>
</evidence>
<dbReference type="InterPro" id="IPR001173">
    <property type="entry name" value="Glyco_trans_2-like"/>
</dbReference>
<dbReference type="OrthoDB" id="9778406at2"/>
<dbReference type="CDD" id="cd00761">
    <property type="entry name" value="Glyco_tranf_GTA_type"/>
    <property type="match status" value="1"/>
</dbReference>
<sequence length="262" mass="30660">MRLQVLVSTMNQTNYSLVKKMNIQSDAVIVNQCDKNGIEEFKNDKWPVRWINSTERGLSRSRNAAIRNSVDDVCLISDDDIEYIDSYEKLILDQFKQYPDADIIVFQVEGIEGTFKKYHCKVRELNYLTSMKVASVEITFRLDNINKYGIRFNELFGAGAKYCMGEENIFLFDCLKQGLKIVYVPIKIGNLHLGESTWFRGYNKEYFISKGAAFTGMSKLFSFLFIIQFAIRKYKLFRGKVRILQAVKYMLEGRREYLEKTY</sequence>
<organism evidence="2 3">
    <name type="scientific">Hathewaya proteolytica DSM 3090</name>
    <dbReference type="NCBI Taxonomy" id="1121331"/>
    <lineage>
        <taxon>Bacteria</taxon>
        <taxon>Bacillati</taxon>
        <taxon>Bacillota</taxon>
        <taxon>Clostridia</taxon>
        <taxon>Eubacteriales</taxon>
        <taxon>Clostridiaceae</taxon>
        <taxon>Hathewaya</taxon>
    </lineage>
</organism>
<dbReference type="EMBL" id="FRAD01000015">
    <property type="protein sequence ID" value="SHK14437.1"/>
    <property type="molecule type" value="Genomic_DNA"/>
</dbReference>
<feature type="domain" description="Glycosyltransferase 2-like" evidence="1">
    <location>
        <begin position="37"/>
        <end position="122"/>
    </location>
</feature>